<dbReference type="InterPro" id="IPR056362">
    <property type="entry name" value="AtuA-like_ferredoxin_dom"/>
</dbReference>
<dbReference type="Proteomes" id="UP000219565">
    <property type="component" value="Unassembled WGS sequence"/>
</dbReference>
<dbReference type="PANTHER" id="PTHR47585:SF1">
    <property type="entry name" value="DUF1446 DOMAIN-CONTAINING PROTEIN"/>
    <property type="match status" value="1"/>
</dbReference>
<proteinExistence type="predicted"/>
<feature type="domain" description="AtuA-like ferredoxin-fold" evidence="2">
    <location>
        <begin position="466"/>
        <end position="561"/>
    </location>
</feature>
<evidence type="ECO:0000259" key="2">
    <source>
        <dbReference type="Pfam" id="PF23544"/>
    </source>
</evidence>
<sequence>MSKLAADPDVIRIGNCSGFYGDRLSAMREMLEGGQLDVLTGDYLAELTMLILGRDRMKDPSLGYAKTFVKQIEDCLGLALERNVQIVANAGGLNPAGLAEKLRKVAADLGLDAKIAHVEGDDLLSRASELGLGSPLTANAYLGAWGIVECLNAGADIVVTGRVTDASVIVGPAAAHFGWGRTDYDALAGAVVAGHVIECSTQATGGNYAFFTELADLGRPGFPIAEIRRDGSSVITKHEGTGGAVTVDTVEAQLMYEIQGARYAGPDVTTRLDTIRLTQEAPDRVLITGVVGEAPPPQLKVSLNTLGGFRNEMEFILTGLDIEAKAALAQRQLESWLPVRPAELEWTLARLDRPDADTEEQASALLRCVVRDPDPNKVGRAFSSVAVELALASYPGCSFTAVPGNGSPYGVYTPGFVDATEVPHTAVLADGSRIEIAPAAETKALEDVSVPDLPEPLPASETRRAPLGAVALARSGDKGGDANIGVWVRTDEQWRWLVHTLTVDRIKELLPEAAPLTVTRHVLPNLRAVNFIISGLLGKGVAYQARFDPQAKGLGEWLRSRHLDIPVELLS</sequence>
<accession>A0A285LDM3</accession>
<feature type="domain" description="Acyclic terpene utilisation N-terminal" evidence="1">
    <location>
        <begin position="11"/>
        <end position="427"/>
    </location>
</feature>
<evidence type="ECO:0000313" key="4">
    <source>
        <dbReference type="Proteomes" id="UP000219565"/>
    </source>
</evidence>
<dbReference type="PANTHER" id="PTHR47585">
    <property type="match status" value="1"/>
</dbReference>
<dbReference type="OrthoDB" id="3959640at2"/>
<organism evidence="3 4">
    <name type="scientific">Nocardia amikacinitolerans</name>
    <dbReference type="NCBI Taxonomy" id="756689"/>
    <lineage>
        <taxon>Bacteria</taxon>
        <taxon>Bacillati</taxon>
        <taxon>Actinomycetota</taxon>
        <taxon>Actinomycetes</taxon>
        <taxon>Mycobacteriales</taxon>
        <taxon>Nocardiaceae</taxon>
        <taxon>Nocardia</taxon>
    </lineage>
</organism>
<gene>
    <name evidence="3" type="ORF">SAMN04244553_3085</name>
</gene>
<keyword evidence="4" id="KW-1185">Reference proteome</keyword>
<evidence type="ECO:0000313" key="3">
    <source>
        <dbReference type="EMBL" id="SNY81491.1"/>
    </source>
</evidence>
<name>A0A285LDM3_9NOCA</name>
<dbReference type="AlphaFoldDB" id="A0A285LDM3"/>
<evidence type="ECO:0008006" key="5">
    <source>
        <dbReference type="Google" id="ProtNLM"/>
    </source>
</evidence>
<dbReference type="Pfam" id="PF07287">
    <property type="entry name" value="AtuA"/>
    <property type="match status" value="1"/>
</dbReference>
<dbReference type="RefSeq" id="WP_097245370.1">
    <property type="nucleotide sequence ID" value="NZ_OBEG01000002.1"/>
</dbReference>
<dbReference type="Pfam" id="PF23544">
    <property type="entry name" value="AtuA_ferredoxin"/>
    <property type="match status" value="1"/>
</dbReference>
<protein>
    <recommendedName>
        <fullName evidence="5">Exopolyphosphatase</fullName>
    </recommendedName>
</protein>
<dbReference type="STRING" id="1379680.GCA_001612615_06130"/>
<reference evidence="3 4" key="1">
    <citation type="submission" date="2017-09" db="EMBL/GenBank/DDBJ databases">
        <authorList>
            <person name="Ehlers B."/>
            <person name="Leendertz F.H."/>
        </authorList>
    </citation>
    <scope>NUCLEOTIDE SEQUENCE [LARGE SCALE GENOMIC DNA]</scope>
    <source>
        <strain evidence="3 4">DSM 45537</strain>
    </source>
</reference>
<dbReference type="InterPro" id="IPR010839">
    <property type="entry name" value="AtuA_N"/>
</dbReference>
<evidence type="ECO:0000259" key="1">
    <source>
        <dbReference type="Pfam" id="PF07287"/>
    </source>
</evidence>
<dbReference type="EMBL" id="OBEG01000002">
    <property type="protein sequence ID" value="SNY81491.1"/>
    <property type="molecule type" value="Genomic_DNA"/>
</dbReference>